<evidence type="ECO:0000256" key="1">
    <source>
        <dbReference type="ARBA" id="ARBA00009692"/>
    </source>
</evidence>
<dbReference type="InterPro" id="IPR011650">
    <property type="entry name" value="Peptidase_M20_dimer"/>
</dbReference>
<comment type="cofactor">
    <cofactor evidence="9">
        <name>Zn(2+)</name>
        <dbReference type="ChEBI" id="CHEBI:29105"/>
    </cofactor>
    <text evidence="9">Binds 2 Zn(2+) ions per subunit.</text>
</comment>
<dbReference type="GO" id="GO:0006508">
    <property type="term" value="P:proteolysis"/>
    <property type="evidence" value="ECO:0007669"/>
    <property type="project" value="UniProtKB-UniRule"/>
</dbReference>
<keyword evidence="5 9" id="KW-0862">Zinc</keyword>
<reference evidence="11" key="2">
    <citation type="submission" date="2021-09" db="EMBL/GenBank/DDBJ databases">
        <authorList>
            <person name="Gilroy R."/>
        </authorList>
    </citation>
    <scope>NUCLEOTIDE SEQUENCE</scope>
    <source>
        <strain evidence="11">ChiGjej2B2-19336</strain>
    </source>
</reference>
<keyword evidence="6" id="KW-0482">Metalloprotease</keyword>
<comment type="similarity">
    <text evidence="1">Belongs to the peptidase M20B family.</text>
</comment>
<feature type="binding site" evidence="9">
    <location>
        <position position="178"/>
    </location>
    <ligand>
        <name>Zn(2+)</name>
        <dbReference type="ChEBI" id="CHEBI:29105"/>
        <label>2</label>
    </ligand>
</feature>
<comment type="caution">
    <text evidence="11">The sequence shown here is derived from an EMBL/GenBank/DDBJ whole genome shotgun (WGS) entry which is preliminary data.</text>
</comment>
<dbReference type="Gene3D" id="3.30.70.360">
    <property type="match status" value="1"/>
</dbReference>
<keyword evidence="4 11" id="KW-0378">Hydrolase</keyword>
<dbReference type="PROSITE" id="PS00758">
    <property type="entry name" value="ARGE_DAPE_CPG2_1"/>
    <property type="match status" value="1"/>
</dbReference>
<dbReference type="InterPro" id="IPR001261">
    <property type="entry name" value="ArgE/DapE_CS"/>
</dbReference>
<keyword evidence="2" id="KW-0645">Protease</keyword>
<dbReference type="GO" id="GO:0045148">
    <property type="term" value="F:tripeptide aminopeptidase activity"/>
    <property type="evidence" value="ECO:0007669"/>
    <property type="project" value="UniProtKB-UniRule"/>
</dbReference>
<dbReference type="InterPro" id="IPR010161">
    <property type="entry name" value="Peptidase_M20B"/>
</dbReference>
<evidence type="ECO:0000256" key="9">
    <source>
        <dbReference type="PIRSR" id="PIRSR037215-2"/>
    </source>
</evidence>
<dbReference type="NCBIfam" id="NF003976">
    <property type="entry name" value="PRK05469.1"/>
    <property type="match status" value="1"/>
</dbReference>
<evidence type="ECO:0000256" key="7">
    <source>
        <dbReference type="NCBIfam" id="TIGR01882"/>
    </source>
</evidence>
<dbReference type="EMBL" id="DYZA01000082">
    <property type="protein sequence ID" value="HJD96896.1"/>
    <property type="molecule type" value="Genomic_DNA"/>
</dbReference>
<dbReference type="EC" id="3.4.11.4" evidence="7"/>
<dbReference type="InterPro" id="IPR002933">
    <property type="entry name" value="Peptidase_M20"/>
</dbReference>
<sequence>MEHEYARELTERFLRYVAVSSESDASAGVVPSSEGQRELARLLEGELRAMGLEDIELNEHAILTAYLPGNVPGVPSIGFVAHLDTVPVSLSPEVHPQVLRYEGGDVCLNVEKDIWLRLSEHPELAAYAGQDIVFTDGTSVLGADNKAAIANVMTMLHVMTSEALPHGDIRVAFVPDEEIGLCGSKLMDLEKFKVDFAYTIDCCAVGELVYETFNAGSVLFEIQGVTAHPMSAKGVLVNPLLVAADIISCFDRKQTPEHTDGKEGYWWFTGAEANDSRCILRMNIRDFDKESYEARKKYVLDVVDFMRVRHKRAGIKVTITDVYGNINDSLGEDRAPIELMYEAAHDIGIEPKTIAMRGGTDGSVLSAKGLVTPNYFTGGLNFHSNAEFLPIPSLCRSLDMTFKILELAAKKK</sequence>
<dbReference type="NCBIfam" id="NF009920">
    <property type="entry name" value="PRK13381.1"/>
    <property type="match status" value="1"/>
</dbReference>
<feature type="binding site" evidence="9">
    <location>
        <position position="144"/>
    </location>
    <ligand>
        <name>Zn(2+)</name>
        <dbReference type="ChEBI" id="CHEBI:29105"/>
        <label>1</label>
    </ligand>
</feature>
<keyword evidence="11" id="KW-0031">Aminopeptidase</keyword>
<feature type="active site" description="Proton acceptor" evidence="8">
    <location>
        <position position="177"/>
    </location>
</feature>
<dbReference type="NCBIfam" id="TIGR01882">
    <property type="entry name" value="peptidase-T"/>
    <property type="match status" value="1"/>
</dbReference>
<dbReference type="SUPFAM" id="SSF53187">
    <property type="entry name" value="Zn-dependent exopeptidases"/>
    <property type="match status" value="1"/>
</dbReference>
<dbReference type="AlphaFoldDB" id="A0A921AVM4"/>
<evidence type="ECO:0000256" key="8">
    <source>
        <dbReference type="PIRSR" id="PIRSR037215-1"/>
    </source>
</evidence>
<dbReference type="PANTHER" id="PTHR42994">
    <property type="entry name" value="PEPTIDASE T"/>
    <property type="match status" value="1"/>
</dbReference>
<evidence type="ECO:0000256" key="5">
    <source>
        <dbReference type="ARBA" id="ARBA00022833"/>
    </source>
</evidence>
<reference evidence="11" key="1">
    <citation type="journal article" date="2021" name="PeerJ">
        <title>Extensive microbial diversity within the chicken gut microbiome revealed by metagenomics and culture.</title>
        <authorList>
            <person name="Gilroy R."/>
            <person name="Ravi A."/>
            <person name="Getino M."/>
            <person name="Pursley I."/>
            <person name="Horton D.L."/>
            <person name="Alikhan N.F."/>
            <person name="Baker D."/>
            <person name="Gharbi K."/>
            <person name="Hall N."/>
            <person name="Watson M."/>
            <person name="Adriaenssens E.M."/>
            <person name="Foster-Nyarko E."/>
            <person name="Jarju S."/>
            <person name="Secka A."/>
            <person name="Antonio M."/>
            <person name="Oren A."/>
            <person name="Chaudhuri R.R."/>
            <person name="La Ragione R."/>
            <person name="Hildebrand F."/>
            <person name="Pallen M.J."/>
        </authorList>
    </citation>
    <scope>NUCLEOTIDE SEQUENCE</scope>
    <source>
        <strain evidence="11">ChiGjej2B2-19336</strain>
    </source>
</reference>
<feature type="domain" description="Peptidase M20 dimerisation" evidence="10">
    <location>
        <begin position="210"/>
        <end position="303"/>
    </location>
</feature>
<dbReference type="Gene3D" id="3.40.630.10">
    <property type="entry name" value="Zn peptidases"/>
    <property type="match status" value="1"/>
</dbReference>
<feature type="binding site" evidence="9">
    <location>
        <position position="201"/>
    </location>
    <ligand>
        <name>Zn(2+)</name>
        <dbReference type="ChEBI" id="CHEBI:29105"/>
        <label>1</label>
    </ligand>
</feature>
<dbReference type="Pfam" id="PF07687">
    <property type="entry name" value="M20_dimer"/>
    <property type="match status" value="1"/>
</dbReference>
<evidence type="ECO:0000256" key="2">
    <source>
        <dbReference type="ARBA" id="ARBA00022670"/>
    </source>
</evidence>
<evidence type="ECO:0000313" key="12">
    <source>
        <dbReference type="Proteomes" id="UP000698963"/>
    </source>
</evidence>
<evidence type="ECO:0000313" key="11">
    <source>
        <dbReference type="EMBL" id="HJD96896.1"/>
    </source>
</evidence>
<dbReference type="PIRSF" id="PIRSF037215">
    <property type="entry name" value="Peptidase_M20B"/>
    <property type="match status" value="1"/>
</dbReference>
<dbReference type="Proteomes" id="UP000698963">
    <property type="component" value="Unassembled WGS sequence"/>
</dbReference>
<feature type="active site" evidence="8">
    <location>
        <position position="84"/>
    </location>
</feature>
<accession>A0A921AVM4</accession>
<name>A0A921AVM4_9BACT</name>
<keyword evidence="3 9" id="KW-0479">Metal-binding</keyword>
<gene>
    <name evidence="11" type="primary">pepT</name>
    <name evidence="11" type="ORF">K8W16_04545</name>
</gene>
<dbReference type="GO" id="GO:0008270">
    <property type="term" value="F:zinc ion binding"/>
    <property type="evidence" value="ECO:0007669"/>
    <property type="project" value="InterPro"/>
</dbReference>
<feature type="binding site" evidence="9">
    <location>
        <position position="144"/>
    </location>
    <ligand>
        <name>Zn(2+)</name>
        <dbReference type="ChEBI" id="CHEBI:29105"/>
        <label>2</label>
    </ligand>
</feature>
<evidence type="ECO:0000259" key="10">
    <source>
        <dbReference type="Pfam" id="PF07687"/>
    </source>
</evidence>
<dbReference type="InterPro" id="IPR036264">
    <property type="entry name" value="Bact_exopeptidase_dim_dom"/>
</dbReference>
<proteinExistence type="inferred from homology"/>
<protein>
    <recommendedName>
        <fullName evidence="7">Peptidase T</fullName>
        <ecNumber evidence="7">3.4.11.4</ecNumber>
    </recommendedName>
</protein>
<evidence type="ECO:0000256" key="4">
    <source>
        <dbReference type="ARBA" id="ARBA00022801"/>
    </source>
</evidence>
<feature type="binding site" evidence="9">
    <location>
        <position position="82"/>
    </location>
    <ligand>
        <name>Zn(2+)</name>
        <dbReference type="ChEBI" id="CHEBI:29105"/>
        <label>1</label>
    </ligand>
</feature>
<dbReference type="Pfam" id="PF01546">
    <property type="entry name" value="Peptidase_M20"/>
    <property type="match status" value="1"/>
</dbReference>
<dbReference type="SUPFAM" id="SSF55031">
    <property type="entry name" value="Bacterial exopeptidase dimerisation domain"/>
    <property type="match status" value="1"/>
</dbReference>
<organism evidence="11 12">
    <name type="scientific">Mailhella massiliensis</name>
    <dbReference type="NCBI Taxonomy" id="1903261"/>
    <lineage>
        <taxon>Bacteria</taxon>
        <taxon>Pseudomonadati</taxon>
        <taxon>Thermodesulfobacteriota</taxon>
        <taxon>Desulfovibrionia</taxon>
        <taxon>Desulfovibrionales</taxon>
        <taxon>Desulfovibrionaceae</taxon>
        <taxon>Mailhella</taxon>
    </lineage>
</organism>
<dbReference type="RefSeq" id="WP_304121508.1">
    <property type="nucleotide sequence ID" value="NZ_DYZA01000082.1"/>
</dbReference>
<evidence type="ECO:0000256" key="3">
    <source>
        <dbReference type="ARBA" id="ARBA00022723"/>
    </source>
</evidence>
<feature type="binding site" evidence="9">
    <location>
        <position position="383"/>
    </location>
    <ligand>
        <name>Zn(2+)</name>
        <dbReference type="ChEBI" id="CHEBI:29105"/>
        <label>2</label>
    </ligand>
</feature>
<dbReference type="PANTHER" id="PTHR42994:SF1">
    <property type="entry name" value="PEPTIDASE T"/>
    <property type="match status" value="1"/>
</dbReference>
<evidence type="ECO:0000256" key="6">
    <source>
        <dbReference type="ARBA" id="ARBA00023049"/>
    </source>
</evidence>
<dbReference type="PROSITE" id="PS00759">
    <property type="entry name" value="ARGE_DAPE_CPG2_2"/>
    <property type="match status" value="1"/>
</dbReference>
<dbReference type="GO" id="GO:0008237">
    <property type="term" value="F:metallopeptidase activity"/>
    <property type="evidence" value="ECO:0007669"/>
    <property type="project" value="UniProtKB-KW"/>
</dbReference>
<dbReference type="GO" id="GO:0006518">
    <property type="term" value="P:peptide metabolic process"/>
    <property type="evidence" value="ECO:0007669"/>
    <property type="project" value="InterPro"/>
</dbReference>